<keyword evidence="2" id="KW-0472">Membrane</keyword>
<gene>
    <name evidence="3" type="ORF">J3R30DRAFT_36771</name>
</gene>
<dbReference type="AlphaFoldDB" id="A0A9W9ATS8"/>
<evidence type="ECO:0000256" key="1">
    <source>
        <dbReference type="SAM" id="MobiDB-lite"/>
    </source>
</evidence>
<feature type="compositionally biased region" description="Low complexity" evidence="1">
    <location>
        <begin position="142"/>
        <end position="151"/>
    </location>
</feature>
<accession>A0A9W9ATS8</accession>
<evidence type="ECO:0000256" key="2">
    <source>
        <dbReference type="SAM" id="Phobius"/>
    </source>
</evidence>
<dbReference type="Proteomes" id="UP001150266">
    <property type="component" value="Unassembled WGS sequence"/>
</dbReference>
<name>A0A9W9ATS8_9AGAR</name>
<dbReference type="EMBL" id="JAOTPV010000001">
    <property type="protein sequence ID" value="KAJ4490132.1"/>
    <property type="molecule type" value="Genomic_DNA"/>
</dbReference>
<reference evidence="3" key="1">
    <citation type="submission" date="2022-08" db="EMBL/GenBank/DDBJ databases">
        <title>A Global Phylogenomic Analysis of the Shiitake Genus Lentinula.</title>
        <authorList>
            <consortium name="DOE Joint Genome Institute"/>
            <person name="Sierra-Patev S."/>
            <person name="Min B."/>
            <person name="Naranjo-Ortiz M."/>
            <person name="Looney B."/>
            <person name="Konkel Z."/>
            <person name="Slot J.C."/>
            <person name="Sakamoto Y."/>
            <person name="Steenwyk J.L."/>
            <person name="Rokas A."/>
            <person name="Carro J."/>
            <person name="Camarero S."/>
            <person name="Ferreira P."/>
            <person name="Molpeceres G."/>
            <person name="Ruiz-Duenas F.J."/>
            <person name="Serrano A."/>
            <person name="Henrissat B."/>
            <person name="Drula E."/>
            <person name="Hughes K.W."/>
            <person name="Mata J.L."/>
            <person name="Ishikawa N.K."/>
            <person name="Vargas-Isla R."/>
            <person name="Ushijima S."/>
            <person name="Smith C.A."/>
            <person name="Ahrendt S."/>
            <person name="Andreopoulos W."/>
            <person name="He G."/>
            <person name="Labutti K."/>
            <person name="Lipzen A."/>
            <person name="Ng V."/>
            <person name="Riley R."/>
            <person name="Sandor L."/>
            <person name="Barry K."/>
            <person name="Martinez A.T."/>
            <person name="Xiao Y."/>
            <person name="Gibbons J.G."/>
            <person name="Terashima K."/>
            <person name="Grigoriev I.V."/>
            <person name="Hibbett D.S."/>
        </authorList>
    </citation>
    <scope>NUCLEOTIDE SEQUENCE</scope>
    <source>
        <strain evidence="3">JLM2183</strain>
    </source>
</reference>
<protein>
    <submittedName>
        <fullName evidence="3">Uncharacterized protein</fullName>
    </submittedName>
</protein>
<comment type="caution">
    <text evidence="3">The sequence shown here is derived from an EMBL/GenBank/DDBJ whole genome shotgun (WGS) entry which is preliminary data.</text>
</comment>
<proteinExistence type="predicted"/>
<keyword evidence="2" id="KW-1133">Transmembrane helix</keyword>
<organism evidence="3 4">
    <name type="scientific">Lentinula aciculospora</name>
    <dbReference type="NCBI Taxonomy" id="153920"/>
    <lineage>
        <taxon>Eukaryota</taxon>
        <taxon>Fungi</taxon>
        <taxon>Dikarya</taxon>
        <taxon>Basidiomycota</taxon>
        <taxon>Agaricomycotina</taxon>
        <taxon>Agaricomycetes</taxon>
        <taxon>Agaricomycetidae</taxon>
        <taxon>Agaricales</taxon>
        <taxon>Marasmiineae</taxon>
        <taxon>Omphalotaceae</taxon>
        <taxon>Lentinula</taxon>
    </lineage>
</organism>
<feature type="region of interest" description="Disordered" evidence="1">
    <location>
        <begin position="134"/>
        <end position="157"/>
    </location>
</feature>
<keyword evidence="2" id="KW-0812">Transmembrane</keyword>
<feature type="transmembrane region" description="Helical" evidence="2">
    <location>
        <begin position="36"/>
        <end position="59"/>
    </location>
</feature>
<keyword evidence="4" id="KW-1185">Reference proteome</keyword>
<dbReference type="OrthoDB" id="3064785at2759"/>
<sequence length="257" mass="28647">MNATLTCLPINVKNDAASTPIPSVSNQPSPHSQTSIIVAVCLGTVLLAVIILLLIFFLLRRRHRRFLPKALDNQYAFSLPPSSAPSPTPSRARLFRKFWDSPTAQTSSISLQNQATNRNDTSWPDTLNFYHTPRPPPKAIIKKASPPSSSRVGWGTDVSNGTNTSLSSMHFSPKTERQMEIEERIEELNGKLVLLQRSIRNPGGRPDSRTLINMTYNMRIGKWRNQIAKLEELMGSDWALGRTDVIPKTLHGPESIV</sequence>
<evidence type="ECO:0000313" key="3">
    <source>
        <dbReference type="EMBL" id="KAJ4490132.1"/>
    </source>
</evidence>
<evidence type="ECO:0000313" key="4">
    <source>
        <dbReference type="Proteomes" id="UP001150266"/>
    </source>
</evidence>